<name>A0ACC1BV78_9ROSI</name>
<dbReference type="EMBL" id="CM047899">
    <property type="protein sequence ID" value="KAJ0102837.1"/>
    <property type="molecule type" value="Genomic_DNA"/>
</dbReference>
<proteinExistence type="predicted"/>
<dbReference type="Proteomes" id="UP001164250">
    <property type="component" value="Chromosome 3"/>
</dbReference>
<sequence>MQMNRNSKSSASNDDSVKLAVAISLIRSKLRLNQNQSTQPSSESDVLRWKRKAKERKQELIRLREHLREAEDSSHCDLFPQSASCKCYFFDNLGKLSPKIDGDASHRRFNDVLRRRFLRQVRLKERRRRIGDSAQRRRFTELSYEDQVEQLRGSVDFLVELCNTVSPAKEGNFANWSHQAVDFILGEALT</sequence>
<reference evidence="2" key="1">
    <citation type="journal article" date="2023" name="G3 (Bethesda)">
        <title>Genome assembly and association tests identify interacting loci associated with vigor, precocity, and sex in interspecific pistachio rootstocks.</title>
        <authorList>
            <person name="Palmer W."/>
            <person name="Jacygrad E."/>
            <person name="Sagayaradj S."/>
            <person name="Cavanaugh K."/>
            <person name="Han R."/>
            <person name="Bertier L."/>
            <person name="Beede B."/>
            <person name="Kafkas S."/>
            <person name="Golino D."/>
            <person name="Preece J."/>
            <person name="Michelmore R."/>
        </authorList>
    </citation>
    <scope>NUCLEOTIDE SEQUENCE [LARGE SCALE GENOMIC DNA]</scope>
</reference>
<evidence type="ECO:0000313" key="2">
    <source>
        <dbReference type="Proteomes" id="UP001164250"/>
    </source>
</evidence>
<keyword evidence="2" id="KW-1185">Reference proteome</keyword>
<evidence type="ECO:0000313" key="1">
    <source>
        <dbReference type="EMBL" id="KAJ0102837.1"/>
    </source>
</evidence>
<organism evidence="1 2">
    <name type="scientific">Pistacia atlantica</name>
    <dbReference type="NCBI Taxonomy" id="434234"/>
    <lineage>
        <taxon>Eukaryota</taxon>
        <taxon>Viridiplantae</taxon>
        <taxon>Streptophyta</taxon>
        <taxon>Embryophyta</taxon>
        <taxon>Tracheophyta</taxon>
        <taxon>Spermatophyta</taxon>
        <taxon>Magnoliopsida</taxon>
        <taxon>eudicotyledons</taxon>
        <taxon>Gunneridae</taxon>
        <taxon>Pentapetalae</taxon>
        <taxon>rosids</taxon>
        <taxon>malvids</taxon>
        <taxon>Sapindales</taxon>
        <taxon>Anacardiaceae</taxon>
        <taxon>Pistacia</taxon>
    </lineage>
</organism>
<comment type="caution">
    <text evidence="1">The sequence shown here is derived from an EMBL/GenBank/DDBJ whole genome shotgun (WGS) entry which is preliminary data.</text>
</comment>
<protein>
    <submittedName>
        <fullName evidence="1">Uncharacterized protein</fullName>
    </submittedName>
</protein>
<accession>A0ACC1BV78</accession>
<gene>
    <name evidence="1" type="ORF">Patl1_05343</name>
</gene>